<feature type="non-terminal residue" evidence="2">
    <location>
        <position position="75"/>
    </location>
</feature>
<evidence type="ECO:0000256" key="1">
    <source>
        <dbReference type="SAM" id="MobiDB-lite"/>
    </source>
</evidence>
<organism evidence="2 3">
    <name type="scientific">Pleurodeles waltl</name>
    <name type="common">Iberian ribbed newt</name>
    <dbReference type="NCBI Taxonomy" id="8319"/>
    <lineage>
        <taxon>Eukaryota</taxon>
        <taxon>Metazoa</taxon>
        <taxon>Chordata</taxon>
        <taxon>Craniata</taxon>
        <taxon>Vertebrata</taxon>
        <taxon>Euteleostomi</taxon>
        <taxon>Amphibia</taxon>
        <taxon>Batrachia</taxon>
        <taxon>Caudata</taxon>
        <taxon>Salamandroidea</taxon>
        <taxon>Salamandridae</taxon>
        <taxon>Pleurodelinae</taxon>
        <taxon>Pleurodeles</taxon>
    </lineage>
</organism>
<dbReference type="EMBL" id="JANPWB010000008">
    <property type="protein sequence ID" value="KAJ1167297.1"/>
    <property type="molecule type" value="Genomic_DNA"/>
</dbReference>
<evidence type="ECO:0000313" key="2">
    <source>
        <dbReference type="EMBL" id="KAJ1167297.1"/>
    </source>
</evidence>
<sequence>GGKDKQRKEGGGDGAARSGGEQGRIQGKFLKRLGCWRSGEGGGDLPAGMQGQRSLLASRCCRHKRGGRDSPMGDR</sequence>
<feature type="non-terminal residue" evidence="2">
    <location>
        <position position="1"/>
    </location>
</feature>
<name>A0AAV7STN2_PLEWA</name>
<reference evidence="2" key="1">
    <citation type="journal article" date="2022" name="bioRxiv">
        <title>Sequencing and chromosome-scale assembly of the giantPleurodeles waltlgenome.</title>
        <authorList>
            <person name="Brown T."/>
            <person name="Elewa A."/>
            <person name="Iarovenko S."/>
            <person name="Subramanian E."/>
            <person name="Araus A.J."/>
            <person name="Petzold A."/>
            <person name="Susuki M."/>
            <person name="Suzuki K.-i.T."/>
            <person name="Hayashi T."/>
            <person name="Toyoda A."/>
            <person name="Oliveira C."/>
            <person name="Osipova E."/>
            <person name="Leigh N.D."/>
            <person name="Simon A."/>
            <person name="Yun M.H."/>
        </authorList>
    </citation>
    <scope>NUCLEOTIDE SEQUENCE</scope>
    <source>
        <strain evidence="2">20211129_DDA</strain>
        <tissue evidence="2">Liver</tissue>
    </source>
</reference>
<proteinExistence type="predicted"/>
<accession>A0AAV7STN2</accession>
<dbReference type="AlphaFoldDB" id="A0AAV7STN2"/>
<evidence type="ECO:0000313" key="3">
    <source>
        <dbReference type="Proteomes" id="UP001066276"/>
    </source>
</evidence>
<dbReference type="Proteomes" id="UP001066276">
    <property type="component" value="Chromosome 4_2"/>
</dbReference>
<comment type="caution">
    <text evidence="2">The sequence shown here is derived from an EMBL/GenBank/DDBJ whole genome shotgun (WGS) entry which is preliminary data.</text>
</comment>
<keyword evidence="3" id="KW-1185">Reference proteome</keyword>
<feature type="region of interest" description="Disordered" evidence="1">
    <location>
        <begin position="1"/>
        <end position="25"/>
    </location>
</feature>
<feature type="compositionally biased region" description="Basic and acidic residues" evidence="1">
    <location>
        <begin position="1"/>
        <end position="11"/>
    </location>
</feature>
<gene>
    <name evidence="2" type="ORF">NDU88_007689</name>
</gene>
<protein>
    <submittedName>
        <fullName evidence="2">Uncharacterized protein</fullName>
    </submittedName>
</protein>